<evidence type="ECO:0008006" key="3">
    <source>
        <dbReference type="Google" id="ProtNLM"/>
    </source>
</evidence>
<accession>A0ABX5VAZ6</accession>
<reference evidence="1 2" key="1">
    <citation type="submission" date="2019-05" db="EMBL/GenBank/DDBJ databases">
        <title>A comparative analysis of the Nautiliaceae.</title>
        <authorList>
            <person name="Grosche A."/>
            <person name="Smedile F."/>
            <person name="Vetriani C."/>
        </authorList>
    </citation>
    <scope>NUCLEOTIDE SEQUENCE [LARGE SCALE GENOMIC DNA]</scope>
    <source>
        <strain evidence="1 2">TB-2</strain>
    </source>
</reference>
<protein>
    <recommendedName>
        <fullName evidence="3">Glycoprotease</fullName>
    </recommendedName>
</protein>
<evidence type="ECO:0000313" key="1">
    <source>
        <dbReference type="EMBL" id="QCT95371.1"/>
    </source>
</evidence>
<sequence>MVDIVAITISNPLLIGVYEDKKLIKIIKKEGKTSEILPEIFDELLKKYEIKNIIYSKGPGSYMSIKLSYLFFKTLEITKNINFLAKDGFYFNNNKPIKAVGNSYFIKKEGIILLEKNLEAGEFFLPQKLKIDDFSKDTSPLYVLKAV</sequence>
<proteinExistence type="predicted"/>
<organism evidence="1 2">
    <name type="scientific">Caminibacter mediatlanticus TB-2</name>
    <dbReference type="NCBI Taxonomy" id="391592"/>
    <lineage>
        <taxon>Bacteria</taxon>
        <taxon>Pseudomonadati</taxon>
        <taxon>Campylobacterota</taxon>
        <taxon>Epsilonproteobacteria</taxon>
        <taxon>Nautiliales</taxon>
        <taxon>Nautiliaceae</taxon>
        <taxon>Caminibacter</taxon>
    </lineage>
</organism>
<name>A0ABX5VAZ6_9BACT</name>
<keyword evidence="2" id="KW-1185">Reference proteome</keyword>
<dbReference type="InterPro" id="IPR043129">
    <property type="entry name" value="ATPase_NBD"/>
</dbReference>
<dbReference type="Gene3D" id="3.30.420.40">
    <property type="match status" value="1"/>
</dbReference>
<gene>
    <name evidence="1" type="ORF">FE773_08660</name>
</gene>
<dbReference type="SUPFAM" id="SSF53067">
    <property type="entry name" value="Actin-like ATPase domain"/>
    <property type="match status" value="1"/>
</dbReference>
<dbReference type="EMBL" id="CP040463">
    <property type="protein sequence ID" value="QCT95371.1"/>
    <property type="molecule type" value="Genomic_DNA"/>
</dbReference>
<dbReference type="Proteomes" id="UP000306825">
    <property type="component" value="Chromosome"/>
</dbReference>
<evidence type="ECO:0000313" key="2">
    <source>
        <dbReference type="Proteomes" id="UP000306825"/>
    </source>
</evidence>